<evidence type="ECO:0000256" key="6">
    <source>
        <dbReference type="SAM" id="Phobius"/>
    </source>
</evidence>
<comment type="subcellular location">
    <subcellularLocation>
        <location evidence="1">Endomembrane system</location>
        <topology evidence="1">Multi-pass membrane protein</topology>
    </subcellularLocation>
</comment>
<evidence type="ECO:0000313" key="8">
    <source>
        <dbReference type="EMBL" id="MCK8681325.1"/>
    </source>
</evidence>
<dbReference type="InterPro" id="IPR011020">
    <property type="entry name" value="HTTM-like"/>
</dbReference>
<accession>A0ABT0IJ05</accession>
<keyword evidence="9" id="KW-1185">Reference proteome</keyword>
<dbReference type="InterPro" id="IPR053934">
    <property type="entry name" value="HTTM_dom"/>
</dbReference>
<evidence type="ECO:0000256" key="5">
    <source>
        <dbReference type="SAM" id="MobiDB-lite"/>
    </source>
</evidence>
<keyword evidence="3 6" id="KW-1133">Transmembrane helix</keyword>
<evidence type="ECO:0000256" key="1">
    <source>
        <dbReference type="ARBA" id="ARBA00004127"/>
    </source>
</evidence>
<keyword evidence="2 6" id="KW-0812">Transmembrane</keyword>
<dbReference type="Proteomes" id="UP001522868">
    <property type="component" value="Unassembled WGS sequence"/>
</dbReference>
<dbReference type="InterPro" id="IPR052964">
    <property type="entry name" value="Sporulation_signal_mat"/>
</dbReference>
<sequence>MAVDRLVALPWSNVYGLARTLVALGTAGTLAFSSVDTLFRPVALAGDFPSCEGAASAAVFCLAKGDHSGLGWLKWLCVLALLVVAAGWRPRLTALPHAYVSYSVFAGIAISDGGDQIGLVLSILFLLPALGDPRRWHWQAPPSDNGSRARCGWALAGSSGLLMLRLQMSLVYFNACVAKLPHQEWYDGTAMWYWSTNLSFGAPGWLDTLVRPVVSTSWGVALMTWLPLLIEITLAVALLLPRRIRHAAMWAGLLFHFSIGLMMGLWSFALAMAGGILVLCLPSGATITRRRPQSTGDLVADPGESAAVRPPARTAA</sequence>
<dbReference type="RefSeq" id="WP_248637151.1">
    <property type="nucleotide sequence ID" value="NZ_JALPTH010000039.1"/>
</dbReference>
<evidence type="ECO:0000259" key="7">
    <source>
        <dbReference type="SMART" id="SM00752"/>
    </source>
</evidence>
<feature type="domain" description="HTTM-like" evidence="7">
    <location>
        <begin position="7"/>
        <end position="284"/>
    </location>
</feature>
<organism evidence="8 9">
    <name type="scientific">Streptomyces lichenis</name>
    <dbReference type="NCBI Taxonomy" id="2306967"/>
    <lineage>
        <taxon>Bacteria</taxon>
        <taxon>Bacillati</taxon>
        <taxon>Actinomycetota</taxon>
        <taxon>Actinomycetes</taxon>
        <taxon>Kitasatosporales</taxon>
        <taxon>Streptomycetaceae</taxon>
        <taxon>Streptomyces</taxon>
    </lineage>
</organism>
<gene>
    <name evidence="8" type="ORF">M1O15_28810</name>
</gene>
<evidence type="ECO:0000313" key="9">
    <source>
        <dbReference type="Proteomes" id="UP001522868"/>
    </source>
</evidence>
<feature type="transmembrane region" description="Helical" evidence="6">
    <location>
        <begin position="72"/>
        <end position="90"/>
    </location>
</feature>
<dbReference type="InterPro" id="IPR023894">
    <property type="entry name" value="Sporulation_SdpB"/>
</dbReference>
<protein>
    <submittedName>
        <fullName evidence="8">HTTM domain-containing protein</fullName>
    </submittedName>
</protein>
<evidence type="ECO:0000256" key="4">
    <source>
        <dbReference type="ARBA" id="ARBA00023136"/>
    </source>
</evidence>
<dbReference type="PANTHER" id="PTHR39535:SF2">
    <property type="entry name" value="HTTM DOMAIN-CONTAINING PROTEIN"/>
    <property type="match status" value="1"/>
</dbReference>
<proteinExistence type="predicted"/>
<evidence type="ECO:0000256" key="2">
    <source>
        <dbReference type="ARBA" id="ARBA00022692"/>
    </source>
</evidence>
<feature type="region of interest" description="Disordered" evidence="5">
    <location>
        <begin position="292"/>
        <end position="316"/>
    </location>
</feature>
<dbReference type="SMART" id="SM00752">
    <property type="entry name" value="HTTM"/>
    <property type="match status" value="1"/>
</dbReference>
<dbReference type="EMBL" id="JALPTH010000039">
    <property type="protein sequence ID" value="MCK8681325.1"/>
    <property type="molecule type" value="Genomic_DNA"/>
</dbReference>
<evidence type="ECO:0000256" key="3">
    <source>
        <dbReference type="ARBA" id="ARBA00022989"/>
    </source>
</evidence>
<feature type="transmembrane region" description="Helical" evidence="6">
    <location>
        <begin position="253"/>
        <end position="279"/>
    </location>
</feature>
<comment type="caution">
    <text evidence="8">The sequence shown here is derived from an EMBL/GenBank/DDBJ whole genome shotgun (WGS) entry which is preliminary data.</text>
</comment>
<dbReference type="NCBIfam" id="TIGR04033">
    <property type="entry name" value="export_SdpB"/>
    <property type="match status" value="1"/>
</dbReference>
<dbReference type="Pfam" id="PF05090">
    <property type="entry name" value="HTTM"/>
    <property type="match status" value="1"/>
</dbReference>
<feature type="transmembrane region" description="Helical" evidence="6">
    <location>
        <begin position="218"/>
        <end position="241"/>
    </location>
</feature>
<dbReference type="PANTHER" id="PTHR39535">
    <property type="entry name" value="SPORULATION-DELAYING PROTEIN SDPB"/>
    <property type="match status" value="1"/>
</dbReference>
<reference evidence="8 9" key="1">
    <citation type="submission" date="2022-04" db="EMBL/GenBank/DDBJ databases">
        <title>Streptomyces sp. nov. LCR6-01 isolated from Lichen of Dirinaria sp.</title>
        <authorList>
            <person name="Kanchanasin P."/>
            <person name="Tanasupawat S."/>
            <person name="Phongsopitanun W."/>
        </authorList>
    </citation>
    <scope>NUCLEOTIDE SEQUENCE [LARGE SCALE GENOMIC DNA]</scope>
    <source>
        <strain evidence="8 9">LCR6-01</strain>
    </source>
</reference>
<keyword evidence="4 6" id="KW-0472">Membrane</keyword>
<name>A0ABT0IJ05_9ACTN</name>